<evidence type="ECO:0000313" key="2">
    <source>
        <dbReference type="Proteomes" id="UP001732700"/>
    </source>
</evidence>
<dbReference type="Proteomes" id="UP001732700">
    <property type="component" value="Chromosome 1D"/>
</dbReference>
<evidence type="ECO:0000313" key="1">
    <source>
        <dbReference type="EnsemblPlants" id="AVESA.00010b.r2.1DG0174050.1.CDS.1"/>
    </source>
</evidence>
<name>A0ACD5U3K1_AVESA</name>
<organism evidence="1 2">
    <name type="scientific">Avena sativa</name>
    <name type="common">Oat</name>
    <dbReference type="NCBI Taxonomy" id="4498"/>
    <lineage>
        <taxon>Eukaryota</taxon>
        <taxon>Viridiplantae</taxon>
        <taxon>Streptophyta</taxon>
        <taxon>Embryophyta</taxon>
        <taxon>Tracheophyta</taxon>
        <taxon>Spermatophyta</taxon>
        <taxon>Magnoliopsida</taxon>
        <taxon>Liliopsida</taxon>
        <taxon>Poales</taxon>
        <taxon>Poaceae</taxon>
        <taxon>BOP clade</taxon>
        <taxon>Pooideae</taxon>
        <taxon>Poodae</taxon>
        <taxon>Poeae</taxon>
        <taxon>Poeae Chloroplast Group 1 (Aveneae type)</taxon>
        <taxon>Aveninae</taxon>
        <taxon>Avena</taxon>
    </lineage>
</organism>
<dbReference type="EnsemblPlants" id="AVESA.00010b.r2.1DG0174050.1">
    <property type="protein sequence ID" value="AVESA.00010b.r2.1DG0174050.1.CDS.1"/>
    <property type="gene ID" value="AVESA.00010b.r2.1DG0174050"/>
</dbReference>
<reference evidence="1" key="2">
    <citation type="submission" date="2025-09" db="UniProtKB">
        <authorList>
            <consortium name="EnsemblPlants"/>
        </authorList>
    </citation>
    <scope>IDENTIFICATION</scope>
</reference>
<protein>
    <submittedName>
        <fullName evidence="1">Uncharacterized protein</fullName>
    </submittedName>
</protein>
<reference evidence="1" key="1">
    <citation type="submission" date="2021-05" db="EMBL/GenBank/DDBJ databases">
        <authorList>
            <person name="Scholz U."/>
            <person name="Mascher M."/>
            <person name="Fiebig A."/>
        </authorList>
    </citation>
    <scope>NUCLEOTIDE SEQUENCE [LARGE SCALE GENOMIC DNA]</scope>
</reference>
<proteinExistence type="predicted"/>
<accession>A0ACD5U3K1</accession>
<keyword evidence="2" id="KW-1185">Reference proteome</keyword>
<sequence length="173" mass="18832">MHGYSNLACSSPPPPVVAVAATNGARARRSLELTNTKETNAWEGLAIGAVTLARTFSTGSQRLCRSGEKARALPGAMRRAFSMRRHPAAPGKGDGYYWRIHDMDGDSDHGDVGNAVVAEARVEEEEGEKEKKVQRDEEGDVKEVAKQGSTTTKKKTKKRGNNVLRACKKLLRL</sequence>